<organism evidence="2 3">
    <name type="scientific">Marinilactibacillus piezotolerans</name>
    <dbReference type="NCBI Taxonomy" id="258723"/>
    <lineage>
        <taxon>Bacteria</taxon>
        <taxon>Bacillati</taxon>
        <taxon>Bacillota</taxon>
        <taxon>Bacilli</taxon>
        <taxon>Lactobacillales</taxon>
        <taxon>Carnobacteriaceae</taxon>
        <taxon>Marinilactibacillus</taxon>
    </lineage>
</organism>
<dbReference type="OrthoDB" id="9810153at2"/>
<name>A0A1I4AJ37_9LACT</name>
<dbReference type="AlphaFoldDB" id="A0A1I4AJ37"/>
<protein>
    <submittedName>
        <fullName evidence="2">Uncharacterized protein YpuA, DUF1002 family</fullName>
    </submittedName>
</protein>
<sequence>MKQLTTKFIKTLTIMTTMASIALFGNEKAEAAEGIDTSVVDEAWGLPTYVYGGGLDETQIQDTADILGIDSIENVASVEVTGEDLQTYLGTGSGNTASMISSVLVQREDEGEGVNVLIETPDDITEITQEQYANAAITAGVEDVTIMVASIRPVTGESALTGIYKAFDVNGEELDQDRMEAAQEELETTNQIAQENSGDSEFDTSRFDQAIVEIKQQLAELKEQQGELATREDIERIINDALENNNLQNVISQEQLDRLLSFFETYQRTGAIDSDQVKEQLGKLSSDIRSRFGDAFQEAEDSGLFDKIGNFFRSIWEAISGFFN</sequence>
<dbReference type="EMBL" id="FOSJ01000050">
    <property type="protein sequence ID" value="SFK56478.1"/>
    <property type="molecule type" value="Genomic_DNA"/>
</dbReference>
<reference evidence="3" key="1">
    <citation type="submission" date="2016-10" db="EMBL/GenBank/DDBJ databases">
        <authorList>
            <person name="Varghese N."/>
            <person name="Submissions S."/>
        </authorList>
    </citation>
    <scope>NUCLEOTIDE SEQUENCE [LARGE SCALE GENOMIC DNA]</scope>
    <source>
        <strain evidence="3">DSM 16108</strain>
    </source>
</reference>
<dbReference type="Pfam" id="PF06207">
    <property type="entry name" value="DUF1002"/>
    <property type="match status" value="1"/>
</dbReference>
<keyword evidence="1" id="KW-0175">Coiled coil</keyword>
<dbReference type="InterPro" id="IPR009343">
    <property type="entry name" value="DUF1002"/>
</dbReference>
<evidence type="ECO:0000256" key="1">
    <source>
        <dbReference type="SAM" id="Coils"/>
    </source>
</evidence>
<dbReference type="RefSeq" id="WP_091898358.1">
    <property type="nucleotide sequence ID" value="NZ_FOSJ01000050.1"/>
</dbReference>
<dbReference type="Proteomes" id="UP000199589">
    <property type="component" value="Unassembled WGS sequence"/>
</dbReference>
<evidence type="ECO:0000313" key="2">
    <source>
        <dbReference type="EMBL" id="SFK56478.1"/>
    </source>
</evidence>
<dbReference type="STRING" id="258723.GCA_900169305_01176"/>
<accession>A0A1I4AJ37</accession>
<keyword evidence="3" id="KW-1185">Reference proteome</keyword>
<gene>
    <name evidence="2" type="ORF">SAMN04488569_10505</name>
</gene>
<evidence type="ECO:0000313" key="3">
    <source>
        <dbReference type="Proteomes" id="UP000199589"/>
    </source>
</evidence>
<feature type="coiled-coil region" evidence="1">
    <location>
        <begin position="176"/>
        <end position="231"/>
    </location>
</feature>
<proteinExistence type="predicted"/>